<evidence type="ECO:0000313" key="2">
    <source>
        <dbReference type="EMBL" id="KAF2176241.1"/>
    </source>
</evidence>
<dbReference type="EMBL" id="ML994712">
    <property type="protein sequence ID" value="KAF2176241.1"/>
    <property type="molecule type" value="Genomic_DNA"/>
</dbReference>
<dbReference type="Pfam" id="PF14441">
    <property type="entry name" value="OTT_1508_deam"/>
    <property type="match status" value="1"/>
</dbReference>
<dbReference type="Proteomes" id="UP000800200">
    <property type="component" value="Unassembled WGS sequence"/>
</dbReference>
<dbReference type="PANTHER" id="PTHR42037:SF1">
    <property type="match status" value="1"/>
</dbReference>
<feature type="region of interest" description="Disordered" evidence="1">
    <location>
        <begin position="1"/>
        <end position="32"/>
    </location>
</feature>
<evidence type="ECO:0000313" key="3">
    <source>
        <dbReference type="Proteomes" id="UP000800200"/>
    </source>
</evidence>
<feature type="compositionally biased region" description="Low complexity" evidence="1">
    <location>
        <begin position="11"/>
        <end position="21"/>
    </location>
</feature>
<gene>
    <name evidence="2" type="ORF">K469DRAFT_760893</name>
</gene>
<name>A0A6A6D9V6_9PEZI</name>
<dbReference type="InterPro" id="IPR027796">
    <property type="entry name" value="OTT_1508_deam-like"/>
</dbReference>
<organism evidence="2 3">
    <name type="scientific">Zopfia rhizophila CBS 207.26</name>
    <dbReference type="NCBI Taxonomy" id="1314779"/>
    <lineage>
        <taxon>Eukaryota</taxon>
        <taxon>Fungi</taxon>
        <taxon>Dikarya</taxon>
        <taxon>Ascomycota</taxon>
        <taxon>Pezizomycotina</taxon>
        <taxon>Dothideomycetes</taxon>
        <taxon>Dothideomycetes incertae sedis</taxon>
        <taxon>Zopfiaceae</taxon>
        <taxon>Zopfia</taxon>
    </lineage>
</organism>
<proteinExistence type="predicted"/>
<keyword evidence="3" id="KW-1185">Reference proteome</keyword>
<dbReference type="AlphaFoldDB" id="A0A6A6D9V6"/>
<dbReference type="PANTHER" id="PTHR42037">
    <property type="match status" value="1"/>
</dbReference>
<feature type="compositionally biased region" description="Basic residues" evidence="1">
    <location>
        <begin position="1"/>
        <end position="10"/>
    </location>
</feature>
<protein>
    <submittedName>
        <fullName evidence="2">Uncharacterized protein</fullName>
    </submittedName>
</protein>
<dbReference type="OrthoDB" id="3251507at2759"/>
<reference evidence="2" key="1">
    <citation type="journal article" date="2020" name="Stud. Mycol.">
        <title>101 Dothideomycetes genomes: a test case for predicting lifestyles and emergence of pathogens.</title>
        <authorList>
            <person name="Haridas S."/>
            <person name="Albert R."/>
            <person name="Binder M."/>
            <person name="Bloem J."/>
            <person name="Labutti K."/>
            <person name="Salamov A."/>
            <person name="Andreopoulos B."/>
            <person name="Baker S."/>
            <person name="Barry K."/>
            <person name="Bills G."/>
            <person name="Bluhm B."/>
            <person name="Cannon C."/>
            <person name="Castanera R."/>
            <person name="Culley D."/>
            <person name="Daum C."/>
            <person name="Ezra D."/>
            <person name="Gonzalez J."/>
            <person name="Henrissat B."/>
            <person name="Kuo A."/>
            <person name="Liang C."/>
            <person name="Lipzen A."/>
            <person name="Lutzoni F."/>
            <person name="Magnuson J."/>
            <person name="Mondo S."/>
            <person name="Nolan M."/>
            <person name="Ohm R."/>
            <person name="Pangilinan J."/>
            <person name="Park H.-J."/>
            <person name="Ramirez L."/>
            <person name="Alfaro M."/>
            <person name="Sun H."/>
            <person name="Tritt A."/>
            <person name="Yoshinaga Y."/>
            <person name="Zwiers L.-H."/>
            <person name="Turgeon B."/>
            <person name="Goodwin S."/>
            <person name="Spatafora J."/>
            <person name="Crous P."/>
            <person name="Grigoriev I."/>
        </authorList>
    </citation>
    <scope>NUCLEOTIDE SEQUENCE</scope>
    <source>
        <strain evidence="2">CBS 207.26</strain>
    </source>
</reference>
<evidence type="ECO:0000256" key="1">
    <source>
        <dbReference type="SAM" id="MobiDB-lite"/>
    </source>
</evidence>
<sequence>MAKRNKRRNKPSNSSPSTEYSPPSPNKPRFDTQQRRLTRFYEPLVLLYTLGSTRGEHICAVLPTQVSISHLPHKDLRQRFLSELAYTCDYDKGGDTVTAISLDSTPQRHVFWVASNSCPKGKIVPFLELLLVRLRHMSTTAAQSTAEEAEEIAAQCIGFATPRIKKYRSLLSPLLRRCLEYLAITEQQDGMFDYCASLHIPGNPVDLCRIAYENRKSDFMRMLARLSVEPPYKSNRDAIHNVFGLIRHYIGRLGHHFRAAAALLSCALRLPELLHDFQVHSISTPPKSALPPADGKTRLKSIVKRMLSKDSPDLDRYTRALMDMDAKYQLSRRFLENYSDPNPKPRVHAEIQVLEHFYSSKLSFAAGDPFIACSKPACFRCLLRPARNIITDVATYLL</sequence>
<accession>A0A6A6D9V6</accession>